<dbReference type="InterPro" id="IPR047146">
    <property type="entry name" value="Cyt_P450_E_CYP52_fungi"/>
</dbReference>
<dbReference type="InterPro" id="IPR017972">
    <property type="entry name" value="Cyt_P450_CS"/>
</dbReference>
<dbReference type="Pfam" id="PF00083">
    <property type="entry name" value="Sugar_tr"/>
    <property type="match status" value="1"/>
</dbReference>
<evidence type="ECO:0000256" key="8">
    <source>
        <dbReference type="ARBA" id="ARBA00023002"/>
    </source>
</evidence>
<dbReference type="PRINTS" id="PR00464">
    <property type="entry name" value="EP450II"/>
</dbReference>
<keyword evidence="5 13" id="KW-0812">Transmembrane</keyword>
<evidence type="ECO:0000256" key="10">
    <source>
        <dbReference type="ARBA" id="ARBA00023033"/>
    </source>
</evidence>
<dbReference type="InterPro" id="IPR002974">
    <property type="entry name" value="Cyt_P450_E_CYP52_ascomycetes"/>
</dbReference>
<dbReference type="Proteomes" id="UP000053411">
    <property type="component" value="Unassembled WGS sequence"/>
</dbReference>
<feature type="transmembrane region" description="Helical" evidence="13">
    <location>
        <begin position="586"/>
        <end position="607"/>
    </location>
</feature>
<dbReference type="InterPro" id="IPR005828">
    <property type="entry name" value="MFS_sugar_transport-like"/>
</dbReference>
<evidence type="ECO:0000256" key="1">
    <source>
        <dbReference type="ARBA" id="ARBA00001971"/>
    </source>
</evidence>
<organism evidence="15 16">
    <name type="scientific">Fonsecaea multimorphosa CBS 102226</name>
    <dbReference type="NCBI Taxonomy" id="1442371"/>
    <lineage>
        <taxon>Eukaryota</taxon>
        <taxon>Fungi</taxon>
        <taxon>Dikarya</taxon>
        <taxon>Ascomycota</taxon>
        <taxon>Pezizomycotina</taxon>
        <taxon>Eurotiomycetes</taxon>
        <taxon>Chaetothyriomycetidae</taxon>
        <taxon>Chaetothyriales</taxon>
        <taxon>Herpotrichiellaceae</taxon>
        <taxon>Fonsecaea</taxon>
    </lineage>
</organism>
<dbReference type="InterPro" id="IPR020846">
    <property type="entry name" value="MFS_dom"/>
</dbReference>
<sequence>MLTITLLCTVAAAFVIYFLISSISTRRRHAVAAKQLGCRPAPTEYTPDPLGLVNLIKTLRANSKNEVLEHIRGVFDDVSLRMNKTVYSYDTNILGDRVFFTCDPRNIQAILATQFKDFELGKIRTAAFASLLGHGIFSVDGKQWEHSRALLRPQFSRDQVKDLDLEEKHVQNLLTALPVEADSWTSTTDIQPLISRFTMDSASEFLFGESTNIQLSALSEEAAAKNAEAKNAEDRAFVQAFEACQDRMAKAMLLNEFYYLVLTKKHGDDCRLCHHYIDRFVHKALGRDSKQDPVEGGKKEKYVFLESLVNETRDPIEIRNQLLSILLAGRDTTASLLSFLFLMLVRHPEVFDELRSTIIEDFGTFKSPKNLTFANLKACSYLQWCINETLRLYPSVPLNGRRCARDTSLPFGGGEDGLSPVFIPAGTEIAYLVYVMHRQPDFWGPDADAFRPERWQNHKYGFEYLPFNGGPRICLGQQFALTKAAYVTVRLLQRFDKLDGSSIPPGPIKWAVTLTVDYFELETRSNGTDLISTMNGIFQTGGFIGTLILPWVADKWGRRWALAVPAILVLISGAVMAGSTNVGEFIVFRFFSGAGSWMSVAAAPLMMSELVPVNLRGGLVEIHGIFFQIGYMSSGWIGFGTFFWPNNGNNWRLPVAIQCLSPLLLLAGLPFCPESPRWLVMQNRDEEAKRVLEKVHSHSDDGHDRAHAELYQIQRQVAIDRELKCTWTQLFRKPSYRKRAILAIGTTGIVQFAGVLVINNYGPVIYKLLGYGSEKQLLFPVVWLTVGFCLFLVAPGLIDLFPRNILLGCGIIGCSVMLIIISALIANFVPSNNTAALKATVACFYLYQPFYVIGLDGTQFTFLGEIFPTHLRAKGVCLGSAMIALMNIIWLQSAPTALANIGWKYFLVFIIGGVIGGVLILIYWPDTRNMPLEEVAAIFGDEDEVAVYQYELEIDPTTHTVRDHHLEGKALQVHQVEGERKDGQVEVMPEARAE</sequence>
<comment type="similarity">
    <text evidence="3">Belongs to the cytochrome P450 family.</text>
</comment>
<dbReference type="PANTHER" id="PTHR24287">
    <property type="entry name" value="P450, PUTATIVE (EUROFUNG)-RELATED"/>
    <property type="match status" value="1"/>
</dbReference>
<dbReference type="SUPFAM" id="SSF103473">
    <property type="entry name" value="MFS general substrate transporter"/>
    <property type="match status" value="1"/>
</dbReference>
<dbReference type="VEuPathDB" id="FungiDB:Z520_11251"/>
<dbReference type="PRINTS" id="PR00385">
    <property type="entry name" value="P450"/>
</dbReference>
<keyword evidence="16" id="KW-1185">Reference proteome</keyword>
<dbReference type="GO" id="GO:0016020">
    <property type="term" value="C:membrane"/>
    <property type="evidence" value="ECO:0007669"/>
    <property type="project" value="UniProtKB-SubCell"/>
</dbReference>
<dbReference type="InterPro" id="IPR036396">
    <property type="entry name" value="Cyt_P450_sf"/>
</dbReference>
<reference evidence="15 16" key="1">
    <citation type="submission" date="2015-01" db="EMBL/GenBank/DDBJ databases">
        <title>The Genome Sequence of Fonsecaea multimorphosa CBS 102226.</title>
        <authorList>
            <consortium name="The Broad Institute Genomics Platform"/>
            <person name="Cuomo C."/>
            <person name="de Hoog S."/>
            <person name="Gorbushina A."/>
            <person name="Stielow B."/>
            <person name="Teixiera M."/>
            <person name="Abouelleil A."/>
            <person name="Chapman S.B."/>
            <person name="Priest M."/>
            <person name="Young S.K."/>
            <person name="Wortman J."/>
            <person name="Nusbaum C."/>
            <person name="Birren B."/>
        </authorList>
    </citation>
    <scope>NUCLEOTIDE SEQUENCE [LARGE SCALE GENOMIC DNA]</scope>
    <source>
        <strain evidence="15 16">CBS 102226</strain>
    </source>
</reference>
<dbReference type="GO" id="GO:0020037">
    <property type="term" value="F:heme binding"/>
    <property type="evidence" value="ECO:0007669"/>
    <property type="project" value="InterPro"/>
</dbReference>
<keyword evidence="10" id="KW-0503">Monooxygenase</keyword>
<feature type="transmembrane region" description="Helical" evidence="13">
    <location>
        <begin position="835"/>
        <end position="854"/>
    </location>
</feature>
<dbReference type="CDD" id="cd11063">
    <property type="entry name" value="CYP52"/>
    <property type="match status" value="1"/>
</dbReference>
<evidence type="ECO:0000256" key="3">
    <source>
        <dbReference type="ARBA" id="ARBA00010617"/>
    </source>
</evidence>
<keyword evidence="9 12" id="KW-0408">Iron</keyword>
<keyword evidence="11 13" id="KW-0472">Membrane</keyword>
<dbReference type="InterPro" id="IPR036259">
    <property type="entry name" value="MFS_trans_sf"/>
</dbReference>
<evidence type="ECO:0000256" key="7">
    <source>
        <dbReference type="ARBA" id="ARBA00022989"/>
    </source>
</evidence>
<feature type="binding site" description="axial binding residue" evidence="12">
    <location>
        <position position="474"/>
    </location>
    <ligand>
        <name>heme</name>
        <dbReference type="ChEBI" id="CHEBI:30413"/>
    </ligand>
    <ligandPart>
        <name>Fe</name>
        <dbReference type="ChEBI" id="CHEBI:18248"/>
    </ligandPart>
</feature>
<dbReference type="GO" id="GO:0005506">
    <property type="term" value="F:iron ion binding"/>
    <property type="evidence" value="ECO:0007669"/>
    <property type="project" value="InterPro"/>
</dbReference>
<evidence type="ECO:0000256" key="2">
    <source>
        <dbReference type="ARBA" id="ARBA00004141"/>
    </source>
</evidence>
<dbReference type="Gene3D" id="1.10.630.10">
    <property type="entry name" value="Cytochrome P450"/>
    <property type="match status" value="1"/>
</dbReference>
<keyword evidence="8" id="KW-0560">Oxidoreductase</keyword>
<gene>
    <name evidence="15" type="ORF">Z520_11251</name>
</gene>
<dbReference type="RefSeq" id="XP_016627101.1">
    <property type="nucleotide sequence ID" value="XM_016781740.1"/>
</dbReference>
<feature type="transmembrane region" description="Helical" evidence="13">
    <location>
        <begin position="875"/>
        <end position="893"/>
    </location>
</feature>
<dbReference type="Pfam" id="PF00067">
    <property type="entry name" value="p450"/>
    <property type="match status" value="1"/>
</dbReference>
<dbReference type="SUPFAM" id="SSF48264">
    <property type="entry name" value="Cytochrome P450"/>
    <property type="match status" value="1"/>
</dbReference>
<feature type="domain" description="Major facilitator superfamily (MFS) profile" evidence="14">
    <location>
        <begin position="485"/>
        <end position="928"/>
    </location>
</feature>
<dbReference type="PANTHER" id="PTHR24287:SF1">
    <property type="entry name" value="P450, PUTATIVE (EUROFUNG)-RELATED"/>
    <property type="match status" value="1"/>
</dbReference>
<evidence type="ECO:0000256" key="12">
    <source>
        <dbReference type="PIRSR" id="PIRSR602402-1"/>
    </source>
</evidence>
<dbReference type="PROSITE" id="PS50850">
    <property type="entry name" value="MFS"/>
    <property type="match status" value="1"/>
</dbReference>
<evidence type="ECO:0000256" key="11">
    <source>
        <dbReference type="ARBA" id="ARBA00023136"/>
    </source>
</evidence>
<evidence type="ECO:0000256" key="5">
    <source>
        <dbReference type="ARBA" id="ARBA00022692"/>
    </source>
</evidence>
<evidence type="ECO:0000256" key="4">
    <source>
        <dbReference type="ARBA" id="ARBA00022617"/>
    </source>
</evidence>
<dbReference type="InterPro" id="IPR001128">
    <property type="entry name" value="Cyt_P450"/>
</dbReference>
<feature type="transmembrane region" description="Helical" evidence="13">
    <location>
        <begin position="905"/>
        <end position="924"/>
    </location>
</feature>
<dbReference type="GeneID" id="27716997"/>
<feature type="transmembrane region" description="Helical" evidence="13">
    <location>
        <begin position="740"/>
        <end position="758"/>
    </location>
</feature>
<evidence type="ECO:0000313" key="16">
    <source>
        <dbReference type="Proteomes" id="UP000053411"/>
    </source>
</evidence>
<feature type="transmembrane region" description="Helical" evidence="13">
    <location>
        <begin position="805"/>
        <end position="829"/>
    </location>
</feature>
<feature type="transmembrane region" description="Helical" evidence="13">
    <location>
        <begin position="619"/>
        <end position="639"/>
    </location>
</feature>
<evidence type="ECO:0000313" key="15">
    <source>
        <dbReference type="EMBL" id="KIX92978.1"/>
    </source>
</evidence>
<comment type="cofactor">
    <cofactor evidence="1 12">
        <name>heme</name>
        <dbReference type="ChEBI" id="CHEBI:30413"/>
    </cofactor>
</comment>
<accession>A0A0D2K9C3</accession>
<protein>
    <recommendedName>
        <fullName evidence="14">Major facilitator superfamily (MFS) profile domain-containing protein</fullName>
    </recommendedName>
</protein>
<dbReference type="STRING" id="1442371.A0A0D2K9C3"/>
<keyword evidence="4 12" id="KW-0349">Heme</keyword>
<dbReference type="GO" id="GO:0022857">
    <property type="term" value="F:transmembrane transporter activity"/>
    <property type="evidence" value="ECO:0007669"/>
    <property type="project" value="InterPro"/>
</dbReference>
<dbReference type="AlphaFoldDB" id="A0A0D2K9C3"/>
<feature type="transmembrane region" description="Helical" evidence="13">
    <location>
        <begin position="778"/>
        <end position="798"/>
    </location>
</feature>
<dbReference type="EMBL" id="KN848098">
    <property type="protein sequence ID" value="KIX92978.1"/>
    <property type="molecule type" value="Genomic_DNA"/>
</dbReference>
<evidence type="ECO:0000256" key="9">
    <source>
        <dbReference type="ARBA" id="ARBA00023004"/>
    </source>
</evidence>
<dbReference type="InterPro" id="IPR002402">
    <property type="entry name" value="Cyt_P450_E_grp-II"/>
</dbReference>
<dbReference type="OrthoDB" id="1470350at2759"/>
<evidence type="ECO:0000256" key="6">
    <source>
        <dbReference type="ARBA" id="ARBA00022723"/>
    </source>
</evidence>
<feature type="transmembrane region" description="Helical" evidence="13">
    <location>
        <begin position="560"/>
        <end position="580"/>
    </location>
</feature>
<comment type="subcellular location">
    <subcellularLocation>
        <location evidence="2">Membrane</location>
        <topology evidence="2">Multi-pass membrane protein</topology>
    </subcellularLocation>
</comment>
<evidence type="ECO:0000259" key="14">
    <source>
        <dbReference type="PROSITE" id="PS50850"/>
    </source>
</evidence>
<keyword evidence="6 12" id="KW-0479">Metal-binding</keyword>
<dbReference type="PRINTS" id="PR01239">
    <property type="entry name" value="EP450IICYP52"/>
</dbReference>
<dbReference type="Gene3D" id="1.20.1250.20">
    <property type="entry name" value="MFS general substrate transporter like domains"/>
    <property type="match status" value="1"/>
</dbReference>
<keyword evidence="7 13" id="KW-1133">Transmembrane helix</keyword>
<dbReference type="PROSITE" id="PS00086">
    <property type="entry name" value="CYTOCHROME_P450"/>
    <property type="match status" value="1"/>
</dbReference>
<proteinExistence type="inferred from homology"/>
<name>A0A0D2K9C3_9EURO</name>
<evidence type="ECO:0000256" key="13">
    <source>
        <dbReference type="SAM" id="Phobius"/>
    </source>
</evidence>
<dbReference type="GO" id="GO:0016712">
    <property type="term" value="F:oxidoreductase activity, acting on paired donors, with incorporation or reduction of molecular oxygen, reduced flavin or flavoprotein as one donor, and incorporation of one atom of oxygen"/>
    <property type="evidence" value="ECO:0007669"/>
    <property type="project" value="InterPro"/>
</dbReference>